<comment type="function">
    <text evidence="4">Has an important function as a repair enzyme for proteins that have been inactivated by oxidation. Catalyzes the reversible oxidation-reduction of methionine sulfoxide in proteins to methionine.</text>
</comment>
<gene>
    <name evidence="4 6" type="primary">msrA</name>
    <name evidence="6" type="ORF">FYJ63_07665</name>
</gene>
<evidence type="ECO:0000313" key="6">
    <source>
        <dbReference type="EMBL" id="MST50110.1"/>
    </source>
</evidence>
<dbReference type="EC" id="1.8.4.11" evidence="4"/>
<dbReference type="InterPro" id="IPR050162">
    <property type="entry name" value="MsrA_MetSO_reductase"/>
</dbReference>
<keyword evidence="7" id="KW-1185">Reference proteome</keyword>
<protein>
    <recommendedName>
        <fullName evidence="4">Peptide methionine sulfoxide reductase MsrA</fullName>
        <shortName evidence="4">Protein-methionine-S-oxide reductase</shortName>
        <ecNumber evidence="4">1.8.4.11</ecNumber>
    </recommendedName>
    <alternativeName>
        <fullName evidence="4">Peptide-methionine (S)-S-oxide reductase</fullName>
        <shortName evidence="4">Peptide Met(O) reductase</shortName>
    </alternativeName>
</protein>
<dbReference type="EMBL" id="VUMY01000013">
    <property type="protein sequence ID" value="MST50110.1"/>
    <property type="molecule type" value="Genomic_DNA"/>
</dbReference>
<dbReference type="InterPro" id="IPR036509">
    <property type="entry name" value="Met_Sox_Rdtase_MsrA_sf"/>
</dbReference>
<evidence type="ECO:0000256" key="4">
    <source>
        <dbReference type="HAMAP-Rule" id="MF_01401"/>
    </source>
</evidence>
<evidence type="ECO:0000256" key="3">
    <source>
        <dbReference type="ARBA" id="ARBA00048782"/>
    </source>
</evidence>
<evidence type="ECO:0000256" key="2">
    <source>
        <dbReference type="ARBA" id="ARBA00047806"/>
    </source>
</evidence>
<feature type="active site" evidence="4">
    <location>
        <position position="41"/>
    </location>
</feature>
<proteinExistence type="inferred from homology"/>
<dbReference type="GO" id="GO:0005737">
    <property type="term" value="C:cytoplasm"/>
    <property type="evidence" value="ECO:0007669"/>
    <property type="project" value="TreeGrafter"/>
</dbReference>
<dbReference type="Proteomes" id="UP000442535">
    <property type="component" value="Unassembled WGS sequence"/>
</dbReference>
<comment type="catalytic activity">
    <reaction evidence="3 4">
        <text>[thioredoxin]-disulfide + L-methionine + H2O = L-methionine (S)-S-oxide + [thioredoxin]-dithiol</text>
        <dbReference type="Rhea" id="RHEA:19993"/>
        <dbReference type="Rhea" id="RHEA-COMP:10698"/>
        <dbReference type="Rhea" id="RHEA-COMP:10700"/>
        <dbReference type="ChEBI" id="CHEBI:15377"/>
        <dbReference type="ChEBI" id="CHEBI:29950"/>
        <dbReference type="ChEBI" id="CHEBI:50058"/>
        <dbReference type="ChEBI" id="CHEBI:57844"/>
        <dbReference type="ChEBI" id="CHEBI:58772"/>
        <dbReference type="EC" id="1.8.4.11"/>
    </reaction>
</comment>
<reference evidence="6 7" key="1">
    <citation type="submission" date="2019-08" db="EMBL/GenBank/DDBJ databases">
        <title>In-depth cultivation of the pig gut microbiome towards novel bacterial diversity and tailored functional studies.</title>
        <authorList>
            <person name="Wylensek D."/>
            <person name="Hitch T.C.A."/>
            <person name="Clavel T."/>
        </authorList>
    </citation>
    <scope>NUCLEOTIDE SEQUENCE [LARGE SCALE GENOMIC DNA]</scope>
    <source>
        <strain evidence="6 7">RF-GAM-744-WT-7</strain>
    </source>
</reference>
<organism evidence="6 7">
    <name type="scientific">Mobiluncus porci</name>
    <dbReference type="NCBI Taxonomy" id="2652278"/>
    <lineage>
        <taxon>Bacteria</taxon>
        <taxon>Bacillati</taxon>
        <taxon>Actinomycetota</taxon>
        <taxon>Actinomycetes</taxon>
        <taxon>Actinomycetales</taxon>
        <taxon>Actinomycetaceae</taxon>
        <taxon>Mobiluncus</taxon>
    </lineage>
</organism>
<dbReference type="NCBIfam" id="TIGR00401">
    <property type="entry name" value="msrA"/>
    <property type="match status" value="1"/>
</dbReference>
<name>A0A7K0K4W0_9ACTO</name>
<dbReference type="SUPFAM" id="SSF55068">
    <property type="entry name" value="Peptide methionine sulfoxide reductase"/>
    <property type="match status" value="1"/>
</dbReference>
<feature type="domain" description="Peptide methionine sulphoxide reductase MsrA" evidence="5">
    <location>
        <begin position="35"/>
        <end position="190"/>
    </location>
</feature>
<evidence type="ECO:0000313" key="7">
    <source>
        <dbReference type="Proteomes" id="UP000442535"/>
    </source>
</evidence>
<evidence type="ECO:0000256" key="1">
    <source>
        <dbReference type="ARBA" id="ARBA00023002"/>
    </source>
</evidence>
<dbReference type="HAMAP" id="MF_01401">
    <property type="entry name" value="MsrA"/>
    <property type="match status" value="1"/>
</dbReference>
<sequence>MSFGFEDICEPGLPGIHPVLKTPIEGPWREPYEVIYFAMGCFWGVERIFWQQPGVLNTAVGYFGGDWPAPTYEEVCTGQTGHAETVRVVYDPSVTSAGELLKVFWENHDPTQGDRQGNDRGPQYRSLIAVTTDEQRTLAEKSRETFGATLSDAGRGPITTSIMDAADSDFWLAENYHQAYLFKHPNGYCNHGFKGFVCEAPQL</sequence>
<dbReference type="Gene3D" id="3.30.1060.10">
    <property type="entry name" value="Peptide methionine sulphoxide reductase MsrA"/>
    <property type="match status" value="1"/>
</dbReference>
<dbReference type="InterPro" id="IPR002569">
    <property type="entry name" value="Met_Sox_Rdtase_MsrA_dom"/>
</dbReference>
<dbReference type="GO" id="GO:0008113">
    <property type="term" value="F:peptide-methionine (S)-S-oxide reductase activity"/>
    <property type="evidence" value="ECO:0007669"/>
    <property type="project" value="UniProtKB-UniRule"/>
</dbReference>
<evidence type="ECO:0000259" key="5">
    <source>
        <dbReference type="Pfam" id="PF01625"/>
    </source>
</evidence>
<dbReference type="AlphaFoldDB" id="A0A7K0K4W0"/>
<keyword evidence="1 4" id="KW-0560">Oxidoreductase</keyword>
<comment type="caution">
    <text evidence="6">The sequence shown here is derived from an EMBL/GenBank/DDBJ whole genome shotgun (WGS) entry which is preliminary data.</text>
</comment>
<dbReference type="RefSeq" id="WP_154545440.1">
    <property type="nucleotide sequence ID" value="NZ_JAQYQY010000030.1"/>
</dbReference>
<dbReference type="PANTHER" id="PTHR42799">
    <property type="entry name" value="MITOCHONDRIAL PEPTIDE METHIONINE SULFOXIDE REDUCTASE"/>
    <property type="match status" value="1"/>
</dbReference>
<dbReference type="GO" id="GO:0034599">
    <property type="term" value="P:cellular response to oxidative stress"/>
    <property type="evidence" value="ECO:0007669"/>
    <property type="project" value="TreeGrafter"/>
</dbReference>
<comment type="catalytic activity">
    <reaction evidence="2 4">
        <text>L-methionyl-[protein] + [thioredoxin]-disulfide + H2O = L-methionyl-(S)-S-oxide-[protein] + [thioredoxin]-dithiol</text>
        <dbReference type="Rhea" id="RHEA:14217"/>
        <dbReference type="Rhea" id="RHEA-COMP:10698"/>
        <dbReference type="Rhea" id="RHEA-COMP:10700"/>
        <dbReference type="Rhea" id="RHEA-COMP:12313"/>
        <dbReference type="Rhea" id="RHEA-COMP:12315"/>
        <dbReference type="ChEBI" id="CHEBI:15377"/>
        <dbReference type="ChEBI" id="CHEBI:16044"/>
        <dbReference type="ChEBI" id="CHEBI:29950"/>
        <dbReference type="ChEBI" id="CHEBI:44120"/>
        <dbReference type="ChEBI" id="CHEBI:50058"/>
        <dbReference type="EC" id="1.8.4.11"/>
    </reaction>
</comment>
<comment type="similarity">
    <text evidence="4">Belongs to the MsrA Met sulfoxide reductase family.</text>
</comment>
<dbReference type="Pfam" id="PF01625">
    <property type="entry name" value="PMSR"/>
    <property type="match status" value="1"/>
</dbReference>
<accession>A0A7K0K4W0</accession>
<dbReference type="PANTHER" id="PTHR42799:SF2">
    <property type="entry name" value="MITOCHONDRIAL PEPTIDE METHIONINE SULFOXIDE REDUCTASE"/>
    <property type="match status" value="1"/>
</dbReference>